<evidence type="ECO:0000313" key="3">
    <source>
        <dbReference type="Proteomes" id="UP000249340"/>
    </source>
</evidence>
<gene>
    <name evidence="2" type="ORF">C7M71_013405</name>
</gene>
<accession>A0A345SX32</accession>
<protein>
    <submittedName>
        <fullName evidence="2">DUF541 domain-containing protein</fullName>
    </submittedName>
</protein>
<keyword evidence="3" id="KW-1185">Reference proteome</keyword>
<dbReference type="GO" id="GO:0006974">
    <property type="term" value="P:DNA damage response"/>
    <property type="evidence" value="ECO:0007669"/>
    <property type="project" value="TreeGrafter"/>
</dbReference>
<name>A0A345SX32_9ACTN</name>
<proteinExistence type="predicted"/>
<dbReference type="PANTHER" id="PTHR34387">
    <property type="entry name" value="SLR1258 PROTEIN"/>
    <property type="match status" value="1"/>
</dbReference>
<reference evidence="3" key="1">
    <citation type="submission" date="2018-07" db="EMBL/GenBank/DDBJ databases">
        <title>Streptacidiphilus bronchialis DSM 106435 chromosome.</title>
        <authorList>
            <person name="Batra D."/>
            <person name="Gulvik C.A."/>
        </authorList>
    </citation>
    <scope>NUCLEOTIDE SEQUENCE [LARGE SCALE GENOMIC DNA]</scope>
    <source>
        <strain evidence="3">DSM 106435</strain>
    </source>
</reference>
<dbReference type="PANTHER" id="PTHR34387:SF2">
    <property type="entry name" value="SLR1258 PROTEIN"/>
    <property type="match status" value="1"/>
</dbReference>
<dbReference type="Gene3D" id="3.30.110.170">
    <property type="entry name" value="Protein of unknown function (DUF541), domain 1"/>
    <property type="match status" value="1"/>
</dbReference>
<dbReference type="Proteomes" id="UP000249340">
    <property type="component" value="Chromosome"/>
</dbReference>
<dbReference type="OrthoDB" id="3689574at2"/>
<feature type="region of interest" description="Disordered" evidence="1">
    <location>
        <begin position="1"/>
        <end position="21"/>
    </location>
</feature>
<evidence type="ECO:0000313" key="2">
    <source>
        <dbReference type="EMBL" id="AXI78287.1"/>
    </source>
</evidence>
<evidence type="ECO:0000256" key="1">
    <source>
        <dbReference type="SAM" id="MobiDB-lite"/>
    </source>
</evidence>
<dbReference type="KEGG" id="stri:C7M71_013405"/>
<organism evidence="2 3">
    <name type="scientific">Peterkaempfera bronchialis</name>
    <dbReference type="NCBI Taxonomy" id="2126346"/>
    <lineage>
        <taxon>Bacteria</taxon>
        <taxon>Bacillati</taxon>
        <taxon>Actinomycetota</taxon>
        <taxon>Actinomycetes</taxon>
        <taxon>Kitasatosporales</taxon>
        <taxon>Streptomycetaceae</taxon>
        <taxon>Peterkaempfera</taxon>
    </lineage>
</organism>
<dbReference type="InterPro" id="IPR007497">
    <property type="entry name" value="SIMPL/DUF541"/>
</dbReference>
<dbReference type="InterPro" id="IPR052022">
    <property type="entry name" value="26kDa_periplasmic_antigen"/>
</dbReference>
<dbReference type="Gene3D" id="3.30.70.2970">
    <property type="entry name" value="Protein of unknown function (DUF541), domain 2"/>
    <property type="match status" value="1"/>
</dbReference>
<dbReference type="AlphaFoldDB" id="A0A345SX32"/>
<feature type="compositionally biased region" description="Pro residues" evidence="1">
    <location>
        <begin position="1"/>
        <end position="20"/>
    </location>
</feature>
<sequence length="237" mass="25465">MTSAPPPLPAPPTSAPPPPTVAVRGEAELEVDPELARLLVTVSARDKDRGRTLTRLTERLDALRHRIASYGAAVERTETGALWVQPEYQDTKRAGERITGYRASAELRLTVVDFGVLGELLPAVADRELTVVAGPWWGLRTDSPVHRQAREQAVRASLERARQYAAALGSTLTGLVELADQGLSAGAQEYAPAPGGFLRSAALAGAAEPPQLELEPVKQQVRATVEARWTMTPPTDL</sequence>
<dbReference type="RefSeq" id="WP_111489236.1">
    <property type="nucleotide sequence ID" value="NZ_CP031264.1"/>
</dbReference>
<dbReference type="Pfam" id="PF04402">
    <property type="entry name" value="SIMPL"/>
    <property type="match status" value="1"/>
</dbReference>
<dbReference type="EMBL" id="CP031264">
    <property type="protein sequence ID" value="AXI78287.1"/>
    <property type="molecule type" value="Genomic_DNA"/>
</dbReference>